<sequence>MASLVWDHVVHYVNDLQQAINAFEAHGIAAHRGGDHPDWGTYNALSHFDLTYVEFLGIRDQAELDAISSWQVVSRDAGRFLPDQQILSRLALRTDNIDAVAAALHAQKIDTSPILEGRRYDTEGNLIEWKMLTIDGNFQGVLYPFIIQWQQSDDARHAALGAKGLLQPNATKGLTLTQAVIETETPQALAEHWAKLLDLPLSNDEHGPYLTLPNATFLFREGAANRITDIGISTDDEDQRGTTVAIGQGAYHLA</sequence>
<keyword evidence="3" id="KW-1185">Reference proteome</keyword>
<accession>A0A348HDZ7</accession>
<proteinExistence type="predicted"/>
<dbReference type="Proteomes" id="UP000267342">
    <property type="component" value="Chromosome"/>
</dbReference>
<dbReference type="PANTHER" id="PTHR40265:SF1">
    <property type="entry name" value="GLYOXALASE-LIKE DOMAIN-CONTAINING PROTEIN"/>
    <property type="match status" value="1"/>
</dbReference>
<dbReference type="InterPro" id="IPR025870">
    <property type="entry name" value="Glyoxalase-like_dom"/>
</dbReference>
<evidence type="ECO:0000259" key="1">
    <source>
        <dbReference type="Pfam" id="PF13468"/>
    </source>
</evidence>
<dbReference type="PANTHER" id="PTHR40265">
    <property type="entry name" value="BLL2707 PROTEIN"/>
    <property type="match status" value="1"/>
</dbReference>
<reference evidence="2 3" key="1">
    <citation type="submission" date="2018-09" db="EMBL/GenBank/DDBJ databases">
        <title>Zymobacter palmae IAM14233 (=T109) whole genome analysis.</title>
        <authorList>
            <person name="Yanase H."/>
        </authorList>
    </citation>
    <scope>NUCLEOTIDE SEQUENCE [LARGE SCALE GENOMIC DNA]</scope>
    <source>
        <strain evidence="2 3">IAM14233</strain>
    </source>
</reference>
<evidence type="ECO:0000313" key="2">
    <source>
        <dbReference type="EMBL" id="BBG29849.1"/>
    </source>
</evidence>
<dbReference type="KEGG" id="zpl:ZBT109_1088"/>
<dbReference type="AlphaFoldDB" id="A0A348HDZ7"/>
<dbReference type="Pfam" id="PF13468">
    <property type="entry name" value="Glyoxalase_3"/>
    <property type="match status" value="1"/>
</dbReference>
<dbReference type="Gene3D" id="3.10.180.10">
    <property type="entry name" value="2,3-Dihydroxybiphenyl 1,2-Dioxygenase, domain 1"/>
    <property type="match status" value="1"/>
</dbReference>
<dbReference type="EMBL" id="AP018933">
    <property type="protein sequence ID" value="BBG29849.1"/>
    <property type="molecule type" value="Genomic_DNA"/>
</dbReference>
<gene>
    <name evidence="2" type="ORF">ZBT109_1088</name>
</gene>
<protein>
    <recommendedName>
        <fullName evidence="1">Glyoxalase-like domain-containing protein</fullName>
    </recommendedName>
</protein>
<dbReference type="OrthoDB" id="5801364at2"/>
<feature type="domain" description="Glyoxalase-like" evidence="1">
    <location>
        <begin position="6"/>
        <end position="197"/>
    </location>
</feature>
<dbReference type="RefSeq" id="WP_027705364.1">
    <property type="nucleotide sequence ID" value="NZ_AP018933.1"/>
</dbReference>
<dbReference type="STRING" id="1123510.GCA_000620025_02309"/>
<name>A0A348HDZ7_9GAMM</name>
<dbReference type="SUPFAM" id="SSF54593">
    <property type="entry name" value="Glyoxalase/Bleomycin resistance protein/Dihydroxybiphenyl dioxygenase"/>
    <property type="match status" value="1"/>
</dbReference>
<organism evidence="2 3">
    <name type="scientific">Zymobacter palmae</name>
    <dbReference type="NCBI Taxonomy" id="33074"/>
    <lineage>
        <taxon>Bacteria</taxon>
        <taxon>Pseudomonadati</taxon>
        <taxon>Pseudomonadota</taxon>
        <taxon>Gammaproteobacteria</taxon>
        <taxon>Oceanospirillales</taxon>
        <taxon>Halomonadaceae</taxon>
        <taxon>Zymobacter group</taxon>
        <taxon>Zymobacter</taxon>
    </lineage>
</organism>
<dbReference type="InterPro" id="IPR029068">
    <property type="entry name" value="Glyas_Bleomycin-R_OHBP_Dase"/>
</dbReference>
<evidence type="ECO:0000313" key="3">
    <source>
        <dbReference type="Proteomes" id="UP000267342"/>
    </source>
</evidence>